<reference evidence="10 11" key="1">
    <citation type="submission" date="2023-07" db="EMBL/GenBank/DDBJ databases">
        <title>Genomic Encyclopedia of Type Strains, Phase IV (KMG-IV): sequencing the most valuable type-strain genomes for metagenomic binning, comparative biology and taxonomic classification.</title>
        <authorList>
            <person name="Goeker M."/>
        </authorList>
    </citation>
    <scope>NUCLEOTIDE SEQUENCE [LARGE SCALE GENOMIC DNA]</scope>
    <source>
        <strain evidence="10 11">DSM 9768</strain>
    </source>
</reference>
<dbReference type="EMBL" id="JAUSUG010000007">
    <property type="protein sequence ID" value="MDQ0254731.1"/>
    <property type="molecule type" value="Genomic_DNA"/>
</dbReference>
<dbReference type="EC" id="3.4.11.1" evidence="8"/>
<dbReference type="NCBIfam" id="NF002074">
    <property type="entry name" value="PRK00913.1-4"/>
    <property type="match status" value="1"/>
</dbReference>
<evidence type="ECO:0000256" key="2">
    <source>
        <dbReference type="ARBA" id="ARBA00000967"/>
    </source>
</evidence>
<dbReference type="CDD" id="cd00433">
    <property type="entry name" value="Peptidase_M17"/>
    <property type="match status" value="1"/>
</dbReference>
<dbReference type="Proteomes" id="UP001230005">
    <property type="component" value="Unassembled WGS sequence"/>
</dbReference>
<dbReference type="SUPFAM" id="SSF52949">
    <property type="entry name" value="Macro domain-like"/>
    <property type="match status" value="1"/>
</dbReference>
<sequence length="499" mass="53856">MYSFKQHSFMKTETEALLFGVFMEKEAAFQLLDEAFSGELQELYDSRDLTYEAGSVVKLHTFGKIASKRIYFVGLGKREDVTKDSLRKAFGKAFKQLAKDHIQEASLAVDSLINLPLDDAVAFEAVGEAHALAPFVLKTYHTNKKSKPDIQLTELTLVSEAADRESNILKGISLGFALGEGANIARRLVHTPGNLLTATDLAEFAQGIADKHGFEIDILDKEEMVALGMGALLAVNQGSDEPPKLIVMRYQGKDTWDNPVALVGKGITFDTGGYSLKPKDGIVGMKMDMGGAAAVIGAMDTIGTVKPKVNVMAVIPATDNMISGNAFKPDDVIVSMSGKTIEIRNTDAEGRLVLADAITYAKTKGASKIIDVATLTGGVVVALGKDVTGAMTNNQEWYETVQKAADETGELIWQLPYFDHYKKQVQSSDIADLNNSPGRPAHAIMAGAFVGDFADKTPWVHLDIAGTAMKDTEHNLGPKGPTGVMTRTLAKVIINQNNR</sequence>
<evidence type="ECO:0000256" key="1">
    <source>
        <dbReference type="ARBA" id="ARBA00000135"/>
    </source>
</evidence>
<dbReference type="EC" id="3.4.11.10" evidence="8"/>
<dbReference type="RefSeq" id="WP_307325086.1">
    <property type="nucleotide sequence ID" value="NZ_JAUSUG010000007.1"/>
</dbReference>
<dbReference type="PANTHER" id="PTHR11963">
    <property type="entry name" value="LEUCINE AMINOPEPTIDASE-RELATED"/>
    <property type="match status" value="1"/>
</dbReference>
<feature type="active site" evidence="8">
    <location>
        <position position="277"/>
    </location>
</feature>
<comment type="similarity">
    <text evidence="3 8">Belongs to the peptidase M17 family.</text>
</comment>
<comment type="function">
    <text evidence="7 8">Presumably involved in the processing and regular turnover of intracellular proteins. Catalyzes the removal of unsubstituted N-terminal amino acids from various peptides.</text>
</comment>
<evidence type="ECO:0000259" key="9">
    <source>
        <dbReference type="PROSITE" id="PS00631"/>
    </source>
</evidence>
<dbReference type="Gene3D" id="3.40.630.10">
    <property type="entry name" value="Zn peptidases"/>
    <property type="match status" value="1"/>
</dbReference>
<feature type="binding site" evidence="8">
    <location>
        <position position="288"/>
    </location>
    <ligand>
        <name>Mn(2+)</name>
        <dbReference type="ChEBI" id="CHEBI:29035"/>
        <label>2</label>
    </ligand>
</feature>
<dbReference type="InterPro" id="IPR000819">
    <property type="entry name" value="Peptidase_M17_C"/>
</dbReference>
<evidence type="ECO:0000256" key="8">
    <source>
        <dbReference type="HAMAP-Rule" id="MF_00181"/>
    </source>
</evidence>
<dbReference type="InterPro" id="IPR011356">
    <property type="entry name" value="Leucine_aapep/pepB"/>
</dbReference>
<dbReference type="InterPro" id="IPR008283">
    <property type="entry name" value="Peptidase_M17_N"/>
</dbReference>
<gene>
    <name evidence="8" type="primary">pepA</name>
    <name evidence="10" type="ORF">J2S74_002110</name>
</gene>
<accession>A0ABT9ZU13</accession>
<feature type="binding site" evidence="8">
    <location>
        <position position="265"/>
    </location>
    <ligand>
        <name>Mn(2+)</name>
        <dbReference type="ChEBI" id="CHEBI:29035"/>
        <label>2</label>
    </ligand>
</feature>
<proteinExistence type="inferred from homology"/>
<dbReference type="NCBIfam" id="NF002073">
    <property type="entry name" value="PRK00913.1-2"/>
    <property type="match status" value="1"/>
</dbReference>
<feature type="domain" description="Cytosol aminopeptidase" evidence="9">
    <location>
        <begin position="345"/>
        <end position="352"/>
    </location>
</feature>
<dbReference type="Pfam" id="PF02789">
    <property type="entry name" value="Peptidase_M17_N"/>
    <property type="match status" value="1"/>
</dbReference>
<feature type="binding site" evidence="8">
    <location>
        <position position="349"/>
    </location>
    <ligand>
        <name>Mn(2+)</name>
        <dbReference type="ChEBI" id="CHEBI:29035"/>
        <label>2</label>
    </ligand>
</feature>
<evidence type="ECO:0000256" key="3">
    <source>
        <dbReference type="ARBA" id="ARBA00009528"/>
    </source>
</evidence>
<protein>
    <recommendedName>
        <fullName evidence="8">Probable cytosol aminopeptidase</fullName>
        <ecNumber evidence="8">3.4.11.1</ecNumber>
    </recommendedName>
    <alternativeName>
        <fullName evidence="8">Leucine aminopeptidase</fullName>
        <shortName evidence="8">LAP</shortName>
        <ecNumber evidence="8">3.4.11.10</ecNumber>
    </alternativeName>
    <alternativeName>
        <fullName evidence="8">Leucyl aminopeptidase</fullName>
    </alternativeName>
</protein>
<evidence type="ECO:0000256" key="7">
    <source>
        <dbReference type="ARBA" id="ARBA00049972"/>
    </source>
</evidence>
<dbReference type="PROSITE" id="PS00631">
    <property type="entry name" value="CYTOSOL_AP"/>
    <property type="match status" value="1"/>
</dbReference>
<dbReference type="InterPro" id="IPR023042">
    <property type="entry name" value="Peptidase_M17_leu_NH2_pept"/>
</dbReference>
<comment type="catalytic activity">
    <reaction evidence="2 8">
        <text>Release of an N-terminal amino acid, preferentially leucine, but not glutamic or aspartic acids.</text>
        <dbReference type="EC" id="3.4.11.10"/>
    </reaction>
</comment>
<comment type="cofactor">
    <cofactor evidence="8">
        <name>Mn(2+)</name>
        <dbReference type="ChEBI" id="CHEBI:29035"/>
    </cofactor>
    <text evidence="8">Binds 2 manganese ions per subunit.</text>
</comment>
<keyword evidence="5 8" id="KW-0645">Protease</keyword>
<feature type="binding site" evidence="8">
    <location>
        <position position="349"/>
    </location>
    <ligand>
        <name>Mn(2+)</name>
        <dbReference type="ChEBI" id="CHEBI:29035"/>
        <label>1</label>
    </ligand>
</feature>
<keyword evidence="11" id="KW-1185">Reference proteome</keyword>
<dbReference type="GO" id="GO:0004177">
    <property type="term" value="F:aminopeptidase activity"/>
    <property type="evidence" value="ECO:0007669"/>
    <property type="project" value="UniProtKB-KW"/>
</dbReference>
<evidence type="ECO:0000256" key="4">
    <source>
        <dbReference type="ARBA" id="ARBA00022438"/>
    </source>
</evidence>
<dbReference type="InterPro" id="IPR043472">
    <property type="entry name" value="Macro_dom-like"/>
</dbReference>
<dbReference type="Pfam" id="PF00883">
    <property type="entry name" value="Peptidase_M17"/>
    <property type="match status" value="1"/>
</dbReference>
<comment type="subcellular location">
    <subcellularLocation>
        <location evidence="8">Cytoplasm</location>
    </subcellularLocation>
</comment>
<feature type="binding site" evidence="8">
    <location>
        <position position="270"/>
    </location>
    <ligand>
        <name>Mn(2+)</name>
        <dbReference type="ChEBI" id="CHEBI:29035"/>
        <label>1</label>
    </ligand>
</feature>
<feature type="binding site" evidence="8">
    <location>
        <position position="270"/>
    </location>
    <ligand>
        <name>Mn(2+)</name>
        <dbReference type="ChEBI" id="CHEBI:29035"/>
        <label>2</label>
    </ligand>
</feature>
<evidence type="ECO:0000313" key="11">
    <source>
        <dbReference type="Proteomes" id="UP001230005"/>
    </source>
</evidence>
<feature type="binding site" evidence="8">
    <location>
        <position position="347"/>
    </location>
    <ligand>
        <name>Mn(2+)</name>
        <dbReference type="ChEBI" id="CHEBI:29035"/>
        <label>1</label>
    </ligand>
</feature>
<dbReference type="NCBIfam" id="NF002083">
    <property type="entry name" value="PRK00913.3-5"/>
    <property type="match status" value="1"/>
</dbReference>
<evidence type="ECO:0000256" key="6">
    <source>
        <dbReference type="ARBA" id="ARBA00022801"/>
    </source>
</evidence>
<organism evidence="10 11">
    <name type="scientific">Evansella vedderi</name>
    <dbReference type="NCBI Taxonomy" id="38282"/>
    <lineage>
        <taxon>Bacteria</taxon>
        <taxon>Bacillati</taxon>
        <taxon>Bacillota</taxon>
        <taxon>Bacilli</taxon>
        <taxon>Bacillales</taxon>
        <taxon>Bacillaceae</taxon>
        <taxon>Evansella</taxon>
    </lineage>
</organism>
<keyword evidence="8" id="KW-0479">Metal-binding</keyword>
<keyword evidence="6 8" id="KW-0378">Hydrolase</keyword>
<evidence type="ECO:0000313" key="10">
    <source>
        <dbReference type="EMBL" id="MDQ0254731.1"/>
    </source>
</evidence>
<evidence type="ECO:0000256" key="5">
    <source>
        <dbReference type="ARBA" id="ARBA00022670"/>
    </source>
</evidence>
<feature type="active site" evidence="8">
    <location>
        <position position="351"/>
    </location>
</feature>
<dbReference type="Gene3D" id="3.40.220.10">
    <property type="entry name" value="Leucine Aminopeptidase, subunit E, domain 1"/>
    <property type="match status" value="1"/>
</dbReference>
<comment type="catalytic activity">
    <reaction evidence="1 8">
        <text>Release of an N-terminal amino acid, Xaa-|-Yaa-, in which Xaa is preferably Leu, but may be other amino acids including Pro although not Arg or Lys, and Yaa may be Pro. Amino acid amides and methyl esters are also readily hydrolyzed, but rates on arylamides are exceedingly low.</text>
        <dbReference type="EC" id="3.4.11.1"/>
    </reaction>
</comment>
<keyword evidence="8" id="KW-0963">Cytoplasm</keyword>
<dbReference type="PANTHER" id="PTHR11963:SF23">
    <property type="entry name" value="CYTOSOL AMINOPEPTIDASE"/>
    <property type="match status" value="1"/>
</dbReference>
<dbReference type="PRINTS" id="PR00481">
    <property type="entry name" value="LAMNOPPTDASE"/>
</dbReference>
<dbReference type="HAMAP" id="MF_00181">
    <property type="entry name" value="Cytosol_peptidase_M17"/>
    <property type="match status" value="1"/>
</dbReference>
<keyword evidence="4 8" id="KW-0031">Aminopeptidase</keyword>
<keyword evidence="8" id="KW-0464">Manganese</keyword>
<dbReference type="SUPFAM" id="SSF53187">
    <property type="entry name" value="Zn-dependent exopeptidases"/>
    <property type="match status" value="1"/>
</dbReference>
<name>A0ABT9ZU13_9BACI</name>
<comment type="caution">
    <text evidence="10">The sequence shown here is derived from an EMBL/GenBank/DDBJ whole genome shotgun (WGS) entry which is preliminary data.</text>
</comment>